<comment type="similarity">
    <text evidence="1">Belongs to the CFAP97 family.</text>
</comment>
<dbReference type="PANTHER" id="PTHR33768:SF3">
    <property type="entry name" value="MIP11318P"/>
    <property type="match status" value="1"/>
</dbReference>
<dbReference type="OrthoDB" id="127924at2759"/>
<feature type="region of interest" description="Disordered" evidence="2">
    <location>
        <begin position="829"/>
        <end position="927"/>
    </location>
</feature>
<evidence type="ECO:0000256" key="1">
    <source>
        <dbReference type="ARBA" id="ARBA00008315"/>
    </source>
</evidence>
<organism evidence="3">
    <name type="scientific">Aphanomyces astaci</name>
    <name type="common">Crayfish plague agent</name>
    <dbReference type="NCBI Taxonomy" id="112090"/>
    <lineage>
        <taxon>Eukaryota</taxon>
        <taxon>Sar</taxon>
        <taxon>Stramenopiles</taxon>
        <taxon>Oomycota</taxon>
        <taxon>Saprolegniomycetes</taxon>
        <taxon>Saprolegniales</taxon>
        <taxon>Verrucalvaceae</taxon>
        <taxon>Aphanomyces</taxon>
    </lineage>
</organism>
<dbReference type="AlphaFoldDB" id="W4FLS8"/>
<accession>W4FLS8</accession>
<dbReference type="STRING" id="112090.W4FLS8"/>
<dbReference type="RefSeq" id="XP_009842108.1">
    <property type="nucleotide sequence ID" value="XM_009843806.1"/>
</dbReference>
<sequence length="927" mass="100211">MDRARKAQPHANEAIWTREVSRQLENHLTRINHAQPSIDTSVPKTAANVSTGSKKNQLKEDRLDAIEIENRRLLDRIASIALSTTKDSVDAPSNHPTVKKSLHEGQRKREQQKIWLENQALLKRLQSAKSTMKRVSDAKAAKWKLKFVKSKEHKLTAQDTIDHQHDSTADDHAAMTAKPRHCKKGGKPSNKVFIDVSTYRPHSVTDVTAPTFVKLPPLQCDPPVTNDITSNDRPVPQPTDDELLPTSQPHNGAAYTLPSIVLTKDGVSSAPGSSPAPWSPLSAIDSPPVPPMSSYNDDESDAALLLPLVSTDPKEDWVTVVTTSAPMGCSREGSAAEYLLEQTPSVEAQPLLSSQETALEPRIQQASDVTTDIIASHPITPQPSHEPDHDLGTDDTDATQHGSNAHELDNPFGPGPEDPSCQANSSTESTRHPSQDAVASEDLHGNQVDAMVEGIASHPSPASNAEDTSNISSRERVVSADAVGYVDSARNDNVPLNPTAFLMRCDSLTSGHFLTPRHPSFESTSPTSFTSSPAEYFASHQADNFKREDPVYPDLETAPKDNDGHDYYDEFEEDAHEAEPPVAMIAAEVADVRGRDLPVDLLADNGTSTATAASTVTPLDSKAELDVKFERIHATAIAIVTAATDEAVKTKSVHKEKATQHQHALDHTIVSTNHHDIEAQPAVDCTDETSIGDGLATANTEQLLPAAFDPSSNLVHATYTSEGAKVAGVSTIGTTNQDGPTTDENVTSDYADIKGDGGSRIHDSNDTQSMGGGVSSVNSTDETTYEQCPPINVDNSSRNLDGRSMPLPTAFLMHCDSLTRGHIANHEPLENALDSSPSTSPAEYFSGHDDDGFEPESPPEKSPSPLSFRHDVTDDEQDYNDEFEEDAAKVSDEAPVPPSEPGDIATSWALEESVTKHEYYDDDFDNK</sequence>
<dbReference type="PANTHER" id="PTHR33768">
    <property type="entry name" value="MIP11318P"/>
    <property type="match status" value="1"/>
</dbReference>
<dbReference type="Pfam" id="PF13879">
    <property type="entry name" value="Hmw_CFAP97"/>
    <property type="match status" value="1"/>
</dbReference>
<feature type="compositionally biased region" description="Low complexity" evidence="2">
    <location>
        <begin position="268"/>
        <end position="283"/>
    </location>
</feature>
<reference evidence="3" key="1">
    <citation type="submission" date="2013-12" db="EMBL/GenBank/DDBJ databases">
        <title>The Genome Sequence of Aphanomyces astaci APO3.</title>
        <authorList>
            <consortium name="The Broad Institute Genomics Platform"/>
            <person name="Russ C."/>
            <person name="Tyler B."/>
            <person name="van West P."/>
            <person name="Dieguez-Uribeondo J."/>
            <person name="Young S.K."/>
            <person name="Zeng Q."/>
            <person name="Gargeya S."/>
            <person name="Fitzgerald M."/>
            <person name="Abouelleil A."/>
            <person name="Alvarado L."/>
            <person name="Chapman S.B."/>
            <person name="Gainer-Dewar J."/>
            <person name="Goldberg J."/>
            <person name="Griggs A."/>
            <person name="Gujja S."/>
            <person name="Hansen M."/>
            <person name="Howarth C."/>
            <person name="Imamovic A."/>
            <person name="Ireland A."/>
            <person name="Larimer J."/>
            <person name="McCowan C."/>
            <person name="Murphy C."/>
            <person name="Pearson M."/>
            <person name="Poon T.W."/>
            <person name="Priest M."/>
            <person name="Roberts A."/>
            <person name="Saif S."/>
            <person name="Shea T."/>
            <person name="Sykes S."/>
            <person name="Wortman J."/>
            <person name="Nusbaum C."/>
            <person name="Birren B."/>
        </authorList>
    </citation>
    <scope>NUCLEOTIDE SEQUENCE [LARGE SCALE GENOMIC DNA]</scope>
    <source>
        <strain evidence="3">APO3</strain>
    </source>
</reference>
<feature type="non-terminal residue" evidence="3">
    <location>
        <position position="1"/>
    </location>
</feature>
<gene>
    <name evidence="3" type="ORF">H257_15638</name>
</gene>
<protein>
    <submittedName>
        <fullName evidence="3">Uncharacterized protein</fullName>
    </submittedName>
</protein>
<dbReference type="EMBL" id="KI913185">
    <property type="protein sequence ID" value="ETV68482.1"/>
    <property type="molecule type" value="Genomic_DNA"/>
</dbReference>
<proteinExistence type="inferred from homology"/>
<feature type="region of interest" description="Disordered" evidence="2">
    <location>
        <begin position="266"/>
        <end position="298"/>
    </location>
</feature>
<feature type="region of interest" description="Disordered" evidence="2">
    <location>
        <begin position="32"/>
        <end position="56"/>
    </location>
</feature>
<feature type="region of interest" description="Disordered" evidence="2">
    <location>
        <begin position="214"/>
        <end position="252"/>
    </location>
</feature>
<feature type="compositionally biased region" description="Polar residues" evidence="2">
    <location>
        <begin position="775"/>
        <end position="786"/>
    </location>
</feature>
<evidence type="ECO:0000256" key="2">
    <source>
        <dbReference type="SAM" id="MobiDB-lite"/>
    </source>
</evidence>
<feature type="compositionally biased region" description="Polar residues" evidence="2">
    <location>
        <begin position="32"/>
        <end position="55"/>
    </location>
</feature>
<name>W4FLS8_APHAT</name>
<dbReference type="InterPro" id="IPR029488">
    <property type="entry name" value="Hmw/CFAP97"/>
</dbReference>
<feature type="compositionally biased region" description="Basic and acidic residues" evidence="2">
    <location>
        <begin position="913"/>
        <end position="927"/>
    </location>
</feature>
<feature type="region of interest" description="Disordered" evidence="2">
    <location>
        <begin position="754"/>
        <end position="802"/>
    </location>
</feature>
<evidence type="ECO:0000313" key="3">
    <source>
        <dbReference type="EMBL" id="ETV68482.1"/>
    </source>
</evidence>
<feature type="compositionally biased region" description="Basic and acidic residues" evidence="2">
    <location>
        <begin position="754"/>
        <end position="765"/>
    </location>
</feature>
<feature type="region of interest" description="Disordered" evidence="2">
    <location>
        <begin position="87"/>
        <end position="107"/>
    </location>
</feature>
<dbReference type="InterPro" id="IPR038792">
    <property type="entry name" value="CFAP97D1/2"/>
</dbReference>
<dbReference type="VEuPathDB" id="FungiDB:H257_15638"/>
<feature type="compositionally biased region" description="Acidic residues" evidence="2">
    <location>
        <begin position="873"/>
        <end position="885"/>
    </location>
</feature>
<dbReference type="GeneID" id="20817634"/>
<feature type="region of interest" description="Disordered" evidence="2">
    <location>
        <begin position="376"/>
        <end position="439"/>
    </location>
</feature>